<evidence type="ECO:0000256" key="1">
    <source>
        <dbReference type="SAM" id="MobiDB-lite"/>
    </source>
</evidence>
<sequence>MQGRGRKDFANSPPAYAVSDRESFAGPSRLNSGFSTFSLSEAPQHPEVNSCLAHLKLLFTFHNLKEDVGYTDGLWGLWDSSYPATPTNPNKALAIIREKRWALYVARAVDRYEAWWNTLGGQFLTERDMEKDRTRYLNFMANWEPMNWSEDAMPPLDVLLVLHAHMLNPRLFLEDCLRYGHRALWTTGLPLHILDNMIDPSSHYVASESCKSNWTQKTGLEWYNTSDPMVKTIRCPACSAVVDIPWTTCSQHERPDAKFPPPRPNNLVGKGFGDGDLNHPCPRCGIIIDHELNRLSKFRNDVKDLVNNDQPLPGTILDSKTGMPTEASRSDSPRLFPNRLLRRGVLAQVVDLLKPGDERRPSMSMVKDIIETAIKDQALLKRTNGGRKPNAAARQQIRKMMSRYWDNSSPFALELVGAVLRQGIFTQKMYKIDWLHSPEASQSMARLLRKYGQFFQIMVQNPDQVVVPTLDVDLAWHTHQLSPRHYYNYARSKTGSFTDHQDKVDEDKLSAAFEWTSSTYMTMYQEVYSECVCWYCETIRAWRVSAFSAAFNASKPEKISQAWYDSGAAYANPPSTSAHISTHAAVKVNETEARRKVTRHMRALYRSRLEQNYAKAVKRANKKGRDLGPRERKYRHWGYNHVLEGPWSHPHYLEAAMYATDPTRVNAGDGVPGGCVAATCGGSAGCGSGTLSMCGTSGPSS</sequence>
<evidence type="ECO:0000313" key="3">
    <source>
        <dbReference type="Proteomes" id="UP000829685"/>
    </source>
</evidence>
<evidence type="ECO:0000313" key="2">
    <source>
        <dbReference type="EMBL" id="KAI1865785.1"/>
    </source>
</evidence>
<feature type="region of interest" description="Disordered" evidence="1">
    <location>
        <begin position="312"/>
        <end position="334"/>
    </location>
</feature>
<evidence type="ECO:0008006" key="4">
    <source>
        <dbReference type="Google" id="ProtNLM"/>
    </source>
</evidence>
<keyword evidence="3" id="KW-1185">Reference proteome</keyword>
<name>A0A9P9WJ43_9PEZI</name>
<dbReference type="PANTHER" id="PTHR34365:SF7">
    <property type="entry name" value="GLYCINE-RICH DOMAIN-CONTAINING PROTEIN 1"/>
    <property type="match status" value="1"/>
</dbReference>
<dbReference type="Pfam" id="PF07173">
    <property type="entry name" value="GRDP-like"/>
    <property type="match status" value="1"/>
</dbReference>
<comment type="caution">
    <text evidence="2">The sequence shown here is derived from an EMBL/GenBank/DDBJ whole genome shotgun (WGS) entry which is preliminary data.</text>
</comment>
<accession>A0A9P9WJ43</accession>
<dbReference type="EMBL" id="JAFIMR010000021">
    <property type="protein sequence ID" value="KAI1865785.1"/>
    <property type="molecule type" value="Genomic_DNA"/>
</dbReference>
<reference evidence="2" key="1">
    <citation type="submission" date="2021-03" db="EMBL/GenBank/DDBJ databases">
        <title>Revisited historic fungal species revealed as producer of novel bioactive compounds through whole genome sequencing and comparative genomics.</title>
        <authorList>
            <person name="Vignolle G.A."/>
            <person name="Hochenegger N."/>
            <person name="Mach R.L."/>
            <person name="Mach-Aigner A.R."/>
            <person name="Javad Rahimi M."/>
            <person name="Salim K.A."/>
            <person name="Chan C.M."/>
            <person name="Lim L.B.L."/>
            <person name="Cai F."/>
            <person name="Druzhinina I.S."/>
            <person name="U'Ren J.M."/>
            <person name="Derntl C."/>
        </authorList>
    </citation>
    <scope>NUCLEOTIDE SEQUENCE</scope>
    <source>
        <strain evidence="2">TUCIM 5799</strain>
    </source>
</reference>
<dbReference type="Proteomes" id="UP000829685">
    <property type="component" value="Unassembled WGS sequence"/>
</dbReference>
<feature type="region of interest" description="Disordered" evidence="1">
    <location>
        <begin position="1"/>
        <end position="20"/>
    </location>
</feature>
<proteinExistence type="predicted"/>
<protein>
    <recommendedName>
        <fullName evidence="4">Alpha-ketoglutarate-dependent sulfonate dioxygenase</fullName>
    </recommendedName>
</protein>
<gene>
    <name evidence="2" type="ORF">JX265_008108</name>
</gene>
<dbReference type="AlphaFoldDB" id="A0A9P9WJ43"/>
<dbReference type="PANTHER" id="PTHR34365">
    <property type="entry name" value="ENOLASE (DUF1399)"/>
    <property type="match status" value="1"/>
</dbReference>
<organism evidence="2 3">
    <name type="scientific">Neoarthrinium moseri</name>
    <dbReference type="NCBI Taxonomy" id="1658444"/>
    <lineage>
        <taxon>Eukaryota</taxon>
        <taxon>Fungi</taxon>
        <taxon>Dikarya</taxon>
        <taxon>Ascomycota</taxon>
        <taxon>Pezizomycotina</taxon>
        <taxon>Sordariomycetes</taxon>
        <taxon>Xylariomycetidae</taxon>
        <taxon>Amphisphaeriales</taxon>
        <taxon>Apiosporaceae</taxon>
        <taxon>Neoarthrinium</taxon>
    </lineage>
</organism>
<dbReference type="InterPro" id="IPR009836">
    <property type="entry name" value="GRDP-like"/>
</dbReference>